<sequence length="55" mass="6030">MEGTWENFPKSLVISGGGFNKTTIESVKRKFDELESVCSVNPVTVTEIKEGSIPL</sequence>
<keyword evidence="2" id="KW-1185">Reference proteome</keyword>
<protein>
    <submittedName>
        <fullName evidence="1">Uncharacterized protein</fullName>
    </submittedName>
</protein>
<reference evidence="1 2" key="1">
    <citation type="journal article" date="2018" name="Front. Plant Sci.">
        <title>Red Clover (Trifolium pratense) and Zigzag Clover (T. medium) - A Picture of Genomic Similarities and Differences.</title>
        <authorList>
            <person name="Dluhosova J."/>
            <person name="Istvanek J."/>
            <person name="Nedelnik J."/>
            <person name="Repkova J."/>
        </authorList>
    </citation>
    <scope>NUCLEOTIDE SEQUENCE [LARGE SCALE GENOMIC DNA]</scope>
    <source>
        <strain evidence="2">cv. 10/8</strain>
        <tissue evidence="1">Leaf</tissue>
    </source>
</reference>
<name>A0A392V872_9FABA</name>
<evidence type="ECO:0000313" key="1">
    <source>
        <dbReference type="EMBL" id="MCI84496.1"/>
    </source>
</evidence>
<evidence type="ECO:0000313" key="2">
    <source>
        <dbReference type="Proteomes" id="UP000265520"/>
    </source>
</evidence>
<dbReference type="AlphaFoldDB" id="A0A392V872"/>
<comment type="caution">
    <text evidence="1">The sequence shown here is derived from an EMBL/GenBank/DDBJ whole genome shotgun (WGS) entry which is preliminary data.</text>
</comment>
<dbReference type="EMBL" id="LXQA011092479">
    <property type="protein sequence ID" value="MCI84496.1"/>
    <property type="molecule type" value="Genomic_DNA"/>
</dbReference>
<feature type="non-terminal residue" evidence="1">
    <location>
        <position position="55"/>
    </location>
</feature>
<proteinExistence type="predicted"/>
<dbReference type="Proteomes" id="UP000265520">
    <property type="component" value="Unassembled WGS sequence"/>
</dbReference>
<organism evidence="1 2">
    <name type="scientific">Trifolium medium</name>
    <dbReference type="NCBI Taxonomy" id="97028"/>
    <lineage>
        <taxon>Eukaryota</taxon>
        <taxon>Viridiplantae</taxon>
        <taxon>Streptophyta</taxon>
        <taxon>Embryophyta</taxon>
        <taxon>Tracheophyta</taxon>
        <taxon>Spermatophyta</taxon>
        <taxon>Magnoliopsida</taxon>
        <taxon>eudicotyledons</taxon>
        <taxon>Gunneridae</taxon>
        <taxon>Pentapetalae</taxon>
        <taxon>rosids</taxon>
        <taxon>fabids</taxon>
        <taxon>Fabales</taxon>
        <taxon>Fabaceae</taxon>
        <taxon>Papilionoideae</taxon>
        <taxon>50 kb inversion clade</taxon>
        <taxon>NPAAA clade</taxon>
        <taxon>Hologalegina</taxon>
        <taxon>IRL clade</taxon>
        <taxon>Trifolieae</taxon>
        <taxon>Trifolium</taxon>
    </lineage>
</organism>
<accession>A0A392V872</accession>